<evidence type="ECO:0000256" key="4">
    <source>
        <dbReference type="ARBA" id="ARBA00022989"/>
    </source>
</evidence>
<evidence type="ECO:0000256" key="1">
    <source>
        <dbReference type="ARBA" id="ARBA00004651"/>
    </source>
</evidence>
<dbReference type="Pfam" id="PF01810">
    <property type="entry name" value="LysE"/>
    <property type="match status" value="1"/>
</dbReference>
<keyword evidence="8" id="KW-1185">Reference proteome</keyword>
<gene>
    <name evidence="7" type="primary">rhtC</name>
    <name evidence="7" type="ORF">VSA01S_11580</name>
</gene>
<evidence type="ECO:0000256" key="2">
    <source>
        <dbReference type="ARBA" id="ARBA00022475"/>
    </source>
</evidence>
<keyword evidence="4 6" id="KW-1133">Transmembrane helix</keyword>
<evidence type="ECO:0000313" key="7">
    <source>
        <dbReference type="EMBL" id="GEM75046.1"/>
    </source>
</evidence>
<accession>A0A511QCV9</accession>
<feature type="transmembrane region" description="Helical" evidence="6">
    <location>
        <begin position="91"/>
        <end position="113"/>
    </location>
</feature>
<dbReference type="Proteomes" id="UP000321922">
    <property type="component" value="Unassembled WGS sequence"/>
</dbReference>
<dbReference type="PANTHER" id="PTHR30086:SF20">
    <property type="entry name" value="ARGININE EXPORTER PROTEIN ARGO-RELATED"/>
    <property type="match status" value="1"/>
</dbReference>
<dbReference type="GO" id="GO:0015171">
    <property type="term" value="F:amino acid transmembrane transporter activity"/>
    <property type="evidence" value="ECO:0007669"/>
    <property type="project" value="TreeGrafter"/>
</dbReference>
<organism evidence="7 8">
    <name type="scientific">Vibrio sagamiensis NBRC 104589</name>
    <dbReference type="NCBI Taxonomy" id="1219064"/>
    <lineage>
        <taxon>Bacteria</taxon>
        <taxon>Pseudomonadati</taxon>
        <taxon>Pseudomonadota</taxon>
        <taxon>Gammaproteobacteria</taxon>
        <taxon>Vibrionales</taxon>
        <taxon>Vibrionaceae</taxon>
        <taxon>Vibrio</taxon>
    </lineage>
</organism>
<dbReference type="InterPro" id="IPR001123">
    <property type="entry name" value="LeuE-type"/>
</dbReference>
<evidence type="ECO:0000313" key="8">
    <source>
        <dbReference type="Proteomes" id="UP000321922"/>
    </source>
</evidence>
<evidence type="ECO:0000256" key="6">
    <source>
        <dbReference type="SAM" id="Phobius"/>
    </source>
</evidence>
<dbReference type="GO" id="GO:0005886">
    <property type="term" value="C:plasma membrane"/>
    <property type="evidence" value="ECO:0007669"/>
    <property type="project" value="UniProtKB-SubCell"/>
</dbReference>
<protein>
    <submittedName>
        <fullName evidence="7">Lysine transporter LysE</fullName>
    </submittedName>
</protein>
<keyword evidence="2" id="KW-1003">Cell membrane</keyword>
<dbReference type="PANTHER" id="PTHR30086">
    <property type="entry name" value="ARGININE EXPORTER PROTEIN ARGO"/>
    <property type="match status" value="1"/>
</dbReference>
<feature type="transmembrane region" description="Helical" evidence="6">
    <location>
        <begin position="125"/>
        <end position="147"/>
    </location>
</feature>
<feature type="transmembrane region" description="Helical" evidence="6">
    <location>
        <begin position="46"/>
        <end position="64"/>
    </location>
</feature>
<keyword evidence="3 6" id="KW-0812">Transmembrane</keyword>
<sequence length="186" mass="20503">MITVRNSLFGSRLCGLTTALGLSLGMAFHASYLLPGLRWFTDHSSTFLLVIGYIGAAYLLYLGVNCLRAKKADVDPDVTATKEGITPWKSFLSGFITDVLNPKIVIFILALLSQYIDHDLTVEQYVSYGVILSSVQLLWFGCVAMFFSSAVLRKKLYAVSHWIERLSGVALISLSTTIMLQNLGIL</sequence>
<feature type="transmembrane region" description="Helical" evidence="6">
    <location>
        <begin position="12"/>
        <end position="34"/>
    </location>
</feature>
<comment type="subcellular location">
    <subcellularLocation>
        <location evidence="1">Cell membrane</location>
        <topology evidence="1">Multi-pass membrane protein</topology>
    </subcellularLocation>
</comment>
<name>A0A511QCV9_9VIBR</name>
<reference evidence="7 8" key="1">
    <citation type="submission" date="2019-07" db="EMBL/GenBank/DDBJ databases">
        <title>Whole genome shotgun sequence of Vibrio sagamiensis NBRC 104589.</title>
        <authorList>
            <person name="Hosoyama A."/>
            <person name="Uohara A."/>
            <person name="Ohji S."/>
            <person name="Ichikawa N."/>
        </authorList>
    </citation>
    <scope>NUCLEOTIDE SEQUENCE [LARGE SCALE GENOMIC DNA]</scope>
    <source>
        <strain evidence="7 8">NBRC 104589</strain>
    </source>
</reference>
<evidence type="ECO:0000256" key="5">
    <source>
        <dbReference type="ARBA" id="ARBA00023136"/>
    </source>
</evidence>
<dbReference type="AlphaFoldDB" id="A0A511QCV9"/>
<keyword evidence="5 6" id="KW-0472">Membrane</keyword>
<proteinExistence type="predicted"/>
<evidence type="ECO:0000256" key="3">
    <source>
        <dbReference type="ARBA" id="ARBA00022692"/>
    </source>
</evidence>
<dbReference type="EMBL" id="BJXJ01000009">
    <property type="protein sequence ID" value="GEM75046.1"/>
    <property type="molecule type" value="Genomic_DNA"/>
</dbReference>
<comment type="caution">
    <text evidence="7">The sequence shown here is derived from an EMBL/GenBank/DDBJ whole genome shotgun (WGS) entry which is preliminary data.</text>
</comment>